<protein>
    <recommendedName>
        <fullName evidence="3">SMP-30/Gluconolactonase/LRE-like region domain-containing protein</fullName>
    </recommendedName>
</protein>
<sequence>MRPEPPITRRRLLAYAGGAGLVGATALVAGAAPASARAYKFDLVFNVPDTDNMQGLAYRRGRFYVGFDVGNGMGVIREYDRSGTKLKESRPLAVGHAAELSFRDADGMLYVATGGGTNPTKVHVVDIAADDPSIVRTIDFASLGNSGLVAVDNRRDGLLVHAGPGDQGPFVFGFADLNGQVRSTFPLPYQGVPQGLEMAGDKILYYTNNRITVLNRQGRILDAIDIALTGESEGLAVAPAGRGTRVFFGYNKPNRVYAMKPVFH</sequence>
<dbReference type="SUPFAM" id="SSF101898">
    <property type="entry name" value="NHL repeat"/>
    <property type="match status" value="1"/>
</dbReference>
<organism evidence="1 2">
    <name type="scientific">Actinoallomurus liliacearum</name>
    <dbReference type="NCBI Taxonomy" id="1080073"/>
    <lineage>
        <taxon>Bacteria</taxon>
        <taxon>Bacillati</taxon>
        <taxon>Actinomycetota</taxon>
        <taxon>Actinomycetes</taxon>
        <taxon>Streptosporangiales</taxon>
        <taxon>Thermomonosporaceae</taxon>
        <taxon>Actinoallomurus</taxon>
    </lineage>
</organism>
<comment type="caution">
    <text evidence="1">The sequence shown here is derived from an EMBL/GenBank/DDBJ whole genome shotgun (WGS) entry which is preliminary data.</text>
</comment>
<dbReference type="PROSITE" id="PS51318">
    <property type="entry name" value="TAT"/>
    <property type="match status" value="1"/>
</dbReference>
<dbReference type="RefSeq" id="WP_345354003.1">
    <property type="nucleotide sequence ID" value="NZ_BAABHJ010000008.1"/>
</dbReference>
<evidence type="ECO:0000313" key="1">
    <source>
        <dbReference type="EMBL" id="GAA4608013.1"/>
    </source>
</evidence>
<evidence type="ECO:0008006" key="3">
    <source>
        <dbReference type="Google" id="ProtNLM"/>
    </source>
</evidence>
<keyword evidence="2" id="KW-1185">Reference proteome</keyword>
<dbReference type="Proteomes" id="UP001500212">
    <property type="component" value="Unassembled WGS sequence"/>
</dbReference>
<gene>
    <name evidence="1" type="ORF">GCM10023195_30980</name>
</gene>
<dbReference type="InterPro" id="IPR006311">
    <property type="entry name" value="TAT_signal"/>
</dbReference>
<dbReference type="EMBL" id="BAABHJ010000008">
    <property type="protein sequence ID" value="GAA4608013.1"/>
    <property type="molecule type" value="Genomic_DNA"/>
</dbReference>
<reference evidence="2" key="1">
    <citation type="journal article" date="2019" name="Int. J. Syst. Evol. Microbiol.">
        <title>The Global Catalogue of Microorganisms (GCM) 10K type strain sequencing project: providing services to taxonomists for standard genome sequencing and annotation.</title>
        <authorList>
            <consortium name="The Broad Institute Genomics Platform"/>
            <consortium name="The Broad Institute Genome Sequencing Center for Infectious Disease"/>
            <person name="Wu L."/>
            <person name="Ma J."/>
        </authorList>
    </citation>
    <scope>NUCLEOTIDE SEQUENCE [LARGE SCALE GENOMIC DNA]</scope>
    <source>
        <strain evidence="2">JCM 17938</strain>
    </source>
</reference>
<evidence type="ECO:0000313" key="2">
    <source>
        <dbReference type="Proteomes" id="UP001500212"/>
    </source>
</evidence>
<proteinExistence type="predicted"/>
<accession>A0ABP8TJG5</accession>
<name>A0ABP8TJG5_9ACTN</name>